<evidence type="ECO:0000256" key="5">
    <source>
        <dbReference type="ARBA" id="ARBA00034078"/>
    </source>
</evidence>
<evidence type="ECO:0000313" key="9">
    <source>
        <dbReference type="Proteomes" id="UP001515480"/>
    </source>
</evidence>
<evidence type="ECO:0000256" key="2">
    <source>
        <dbReference type="ARBA" id="ARBA00022723"/>
    </source>
</evidence>
<evidence type="ECO:0000256" key="3">
    <source>
        <dbReference type="ARBA" id="ARBA00023004"/>
    </source>
</evidence>
<feature type="signal peptide" evidence="6">
    <location>
        <begin position="1"/>
        <end position="15"/>
    </location>
</feature>
<dbReference type="Proteomes" id="UP001515480">
    <property type="component" value="Unassembled WGS sequence"/>
</dbReference>
<comment type="cofactor">
    <cofactor evidence="5">
        <name>[2Fe-2S] cluster</name>
        <dbReference type="ChEBI" id="CHEBI:190135"/>
    </cofactor>
</comment>
<gene>
    <name evidence="8" type="ORF">AB1Y20_016898</name>
</gene>
<dbReference type="EMBL" id="JBGBPQ010000032">
    <property type="protein sequence ID" value="KAL1495534.1"/>
    <property type="molecule type" value="Genomic_DNA"/>
</dbReference>
<organism evidence="8 9">
    <name type="scientific">Prymnesium parvum</name>
    <name type="common">Toxic golden alga</name>
    <dbReference type="NCBI Taxonomy" id="97485"/>
    <lineage>
        <taxon>Eukaryota</taxon>
        <taxon>Haptista</taxon>
        <taxon>Haptophyta</taxon>
        <taxon>Prymnesiophyceae</taxon>
        <taxon>Prymnesiales</taxon>
        <taxon>Prymnesiaceae</taxon>
        <taxon>Prymnesium</taxon>
    </lineage>
</organism>
<dbReference type="PANTHER" id="PTHR21496:SF0">
    <property type="entry name" value="RIESKE DOMAIN-CONTAINING PROTEIN"/>
    <property type="match status" value="1"/>
</dbReference>
<proteinExistence type="predicted"/>
<reference evidence="8 9" key="1">
    <citation type="journal article" date="2024" name="Science">
        <title>Giant polyketide synthase enzymes in the biosynthesis of giant marine polyether toxins.</title>
        <authorList>
            <person name="Fallon T.R."/>
            <person name="Shende V.V."/>
            <person name="Wierzbicki I.H."/>
            <person name="Pendleton A.L."/>
            <person name="Watervoot N.F."/>
            <person name="Auber R.P."/>
            <person name="Gonzalez D.J."/>
            <person name="Wisecaver J.H."/>
            <person name="Moore B.S."/>
        </authorList>
    </citation>
    <scope>NUCLEOTIDE SEQUENCE [LARGE SCALE GENOMIC DNA]</scope>
    <source>
        <strain evidence="8 9">12B1</strain>
    </source>
</reference>
<keyword evidence="3" id="KW-0408">Iron</keyword>
<dbReference type="PROSITE" id="PS51296">
    <property type="entry name" value="RIESKE"/>
    <property type="match status" value="1"/>
</dbReference>
<dbReference type="GO" id="GO:0046872">
    <property type="term" value="F:metal ion binding"/>
    <property type="evidence" value="ECO:0007669"/>
    <property type="project" value="UniProtKB-KW"/>
</dbReference>
<dbReference type="Pfam" id="PF00355">
    <property type="entry name" value="Rieske"/>
    <property type="match status" value="1"/>
</dbReference>
<dbReference type="GO" id="GO:0051537">
    <property type="term" value="F:2 iron, 2 sulfur cluster binding"/>
    <property type="evidence" value="ECO:0007669"/>
    <property type="project" value="UniProtKB-KW"/>
</dbReference>
<dbReference type="CDD" id="cd03467">
    <property type="entry name" value="Rieske"/>
    <property type="match status" value="1"/>
</dbReference>
<evidence type="ECO:0000256" key="4">
    <source>
        <dbReference type="ARBA" id="ARBA00023014"/>
    </source>
</evidence>
<evidence type="ECO:0000259" key="7">
    <source>
        <dbReference type="PROSITE" id="PS51296"/>
    </source>
</evidence>
<dbReference type="SUPFAM" id="SSF50022">
    <property type="entry name" value="ISP domain"/>
    <property type="match status" value="1"/>
</dbReference>
<evidence type="ECO:0000256" key="6">
    <source>
        <dbReference type="SAM" id="SignalP"/>
    </source>
</evidence>
<sequence>MRAVLLLAALATVEGLQIATPAWPVRSARCSPIACSIVVSDPPAENDRTIVDGPDGAIIVTKVKGEYYAVDATCPHLGLPMKRGKIADGPDGVTLTCNFHNSCWSMADGSCKKWVTGALGFENALAAGVMGSVGGAKSDIKAYDVTVAEDGSLIID</sequence>
<comment type="caution">
    <text evidence="8">The sequence shown here is derived from an EMBL/GenBank/DDBJ whole genome shotgun (WGS) entry which is preliminary data.</text>
</comment>
<keyword evidence="9" id="KW-1185">Reference proteome</keyword>
<keyword evidence="2" id="KW-0479">Metal-binding</keyword>
<keyword evidence="1" id="KW-0001">2Fe-2S</keyword>
<dbReference type="Gene3D" id="2.102.10.10">
    <property type="entry name" value="Rieske [2Fe-2S] iron-sulphur domain"/>
    <property type="match status" value="1"/>
</dbReference>
<name>A0AB34IC84_PRYPA</name>
<dbReference type="AlphaFoldDB" id="A0AB34IC84"/>
<evidence type="ECO:0000256" key="1">
    <source>
        <dbReference type="ARBA" id="ARBA00022714"/>
    </source>
</evidence>
<feature type="chain" id="PRO_5044238010" description="Rieske domain-containing protein" evidence="6">
    <location>
        <begin position="16"/>
        <end position="156"/>
    </location>
</feature>
<dbReference type="InterPro" id="IPR036922">
    <property type="entry name" value="Rieske_2Fe-2S_sf"/>
</dbReference>
<keyword evidence="6" id="KW-0732">Signal</keyword>
<keyword evidence="4" id="KW-0411">Iron-sulfur</keyword>
<accession>A0AB34IC84</accession>
<feature type="domain" description="Rieske" evidence="7">
    <location>
        <begin position="34"/>
        <end position="113"/>
    </location>
</feature>
<protein>
    <recommendedName>
        <fullName evidence="7">Rieske domain-containing protein</fullName>
    </recommendedName>
</protein>
<evidence type="ECO:0000313" key="8">
    <source>
        <dbReference type="EMBL" id="KAL1495534.1"/>
    </source>
</evidence>
<dbReference type="PANTHER" id="PTHR21496">
    <property type="entry name" value="FERREDOXIN-RELATED"/>
    <property type="match status" value="1"/>
</dbReference>
<dbReference type="InterPro" id="IPR017941">
    <property type="entry name" value="Rieske_2Fe-2S"/>
</dbReference>